<keyword evidence="2" id="KW-0472">Membrane</keyword>
<dbReference type="GeneID" id="106164437"/>
<evidence type="ECO:0000256" key="1">
    <source>
        <dbReference type="SAM" id="Coils"/>
    </source>
</evidence>
<evidence type="ECO:0000256" key="2">
    <source>
        <dbReference type="SAM" id="Phobius"/>
    </source>
</evidence>
<accession>A0A1S3II36</accession>
<keyword evidence="3" id="KW-1185">Reference proteome</keyword>
<evidence type="ECO:0000313" key="3">
    <source>
        <dbReference type="Proteomes" id="UP000085678"/>
    </source>
</evidence>
<keyword evidence="2" id="KW-1133">Transmembrane helix</keyword>
<reference evidence="4" key="1">
    <citation type="submission" date="2025-08" db="UniProtKB">
        <authorList>
            <consortium name="RefSeq"/>
        </authorList>
    </citation>
    <scope>IDENTIFICATION</scope>
    <source>
        <tissue evidence="4">Gonads</tissue>
    </source>
</reference>
<name>A0A1S3II36_LINAN</name>
<dbReference type="InParanoid" id="A0A1S3II36"/>
<keyword evidence="2" id="KW-0812">Transmembrane</keyword>
<dbReference type="AlphaFoldDB" id="A0A1S3II36"/>
<gene>
    <name evidence="4" type="primary">LOC106164437</name>
</gene>
<evidence type="ECO:0000313" key="4">
    <source>
        <dbReference type="RefSeq" id="XP_013397788.1"/>
    </source>
</evidence>
<feature type="coiled-coil region" evidence="1">
    <location>
        <begin position="114"/>
        <end position="141"/>
    </location>
</feature>
<dbReference type="Proteomes" id="UP000085678">
    <property type="component" value="Unplaced"/>
</dbReference>
<organism evidence="3 4">
    <name type="scientific">Lingula anatina</name>
    <name type="common">Brachiopod</name>
    <name type="synonym">Lingula unguis</name>
    <dbReference type="NCBI Taxonomy" id="7574"/>
    <lineage>
        <taxon>Eukaryota</taxon>
        <taxon>Metazoa</taxon>
        <taxon>Spiralia</taxon>
        <taxon>Lophotrochozoa</taxon>
        <taxon>Brachiopoda</taxon>
        <taxon>Linguliformea</taxon>
        <taxon>Lingulata</taxon>
        <taxon>Lingulida</taxon>
        <taxon>Linguloidea</taxon>
        <taxon>Lingulidae</taxon>
        <taxon>Lingula</taxon>
    </lineage>
</organism>
<dbReference type="KEGG" id="lak:106164437"/>
<dbReference type="RefSeq" id="XP_013397788.1">
    <property type="nucleotide sequence ID" value="XM_013542334.1"/>
</dbReference>
<feature type="transmembrane region" description="Helical" evidence="2">
    <location>
        <begin position="189"/>
        <end position="209"/>
    </location>
</feature>
<keyword evidence="1" id="KW-0175">Coiled coil</keyword>
<protein>
    <submittedName>
        <fullName evidence="4">Uncharacterized protein LOC106164437</fullName>
    </submittedName>
</protein>
<feature type="transmembrane region" description="Helical" evidence="2">
    <location>
        <begin position="150"/>
        <end position="168"/>
    </location>
</feature>
<sequence>MAIVLDKVLTLLVSRIASEATDKLFKSGGDKNKADLVGEIKALKDAFDAEKNRPLEVSLKFQPELKEIAEDMSGKMKEELHRTFDTFTSAVERTVSREIRHTTSALSEHLNRIIVALTSLLASVEEKLAAAEEAKQTVQKLGSLFTTLKIFIRLLTVCSFLLTFFYIYKRTDSAASDSSGSMWISYGRCRQLIALTVMVMACLSPLWIFDLKFNFVKMMIPE</sequence>
<proteinExistence type="predicted"/>